<dbReference type="InterPro" id="IPR036515">
    <property type="entry name" value="Transposase_17_sf"/>
</dbReference>
<dbReference type="Gene3D" id="3.30.70.1290">
    <property type="entry name" value="Transposase IS200-like"/>
    <property type="match status" value="1"/>
</dbReference>
<dbReference type="InterPro" id="IPR002686">
    <property type="entry name" value="Transposase_17"/>
</dbReference>
<comment type="caution">
    <text evidence="2">The sequence shown here is derived from an EMBL/GenBank/DDBJ whole genome shotgun (WGS) entry which is preliminary data.</text>
</comment>
<evidence type="ECO:0000259" key="1">
    <source>
        <dbReference type="SMART" id="SM01321"/>
    </source>
</evidence>
<proteinExistence type="predicted"/>
<feature type="domain" description="Transposase IS200-like" evidence="1">
    <location>
        <begin position="9"/>
        <end position="123"/>
    </location>
</feature>
<protein>
    <recommendedName>
        <fullName evidence="1">Transposase IS200-like domain-containing protein</fullName>
    </recommendedName>
</protein>
<dbReference type="PANTHER" id="PTHR34322:SF2">
    <property type="entry name" value="TRANSPOSASE IS200-LIKE DOMAIN-CONTAINING PROTEIN"/>
    <property type="match status" value="1"/>
</dbReference>
<reference evidence="2" key="1">
    <citation type="journal article" date="2015" name="Nature">
        <title>Complex archaea that bridge the gap between prokaryotes and eukaryotes.</title>
        <authorList>
            <person name="Spang A."/>
            <person name="Saw J.H."/>
            <person name="Jorgensen S.L."/>
            <person name="Zaremba-Niedzwiedzka K."/>
            <person name="Martijn J."/>
            <person name="Lind A.E."/>
            <person name="van Eijk R."/>
            <person name="Schleper C."/>
            <person name="Guy L."/>
            <person name="Ettema T.J."/>
        </authorList>
    </citation>
    <scope>NUCLEOTIDE SEQUENCE</scope>
</reference>
<dbReference type="GO" id="GO:0006313">
    <property type="term" value="P:DNA transposition"/>
    <property type="evidence" value="ECO:0007669"/>
    <property type="project" value="InterPro"/>
</dbReference>
<dbReference type="GO" id="GO:0003677">
    <property type="term" value="F:DNA binding"/>
    <property type="evidence" value="ECO:0007669"/>
    <property type="project" value="InterPro"/>
</dbReference>
<accession>A0A0F9KQD1</accession>
<dbReference type="SMART" id="SM01321">
    <property type="entry name" value="Y1_Tnp"/>
    <property type="match status" value="1"/>
</dbReference>
<dbReference type="SUPFAM" id="SSF143422">
    <property type="entry name" value="Transposase IS200-like"/>
    <property type="match status" value="1"/>
</dbReference>
<dbReference type="AlphaFoldDB" id="A0A0F9KQD1"/>
<dbReference type="Pfam" id="PF01797">
    <property type="entry name" value="Y1_Tnp"/>
    <property type="match status" value="1"/>
</dbReference>
<dbReference type="PANTHER" id="PTHR34322">
    <property type="entry name" value="TRANSPOSASE, Y1_TNP DOMAIN-CONTAINING"/>
    <property type="match status" value="1"/>
</dbReference>
<sequence length="225" mass="25587">MGRIARIVLPGMAHHVVQRGNRRQERFFCDDDYRAYLSVLVEWCGRWGTRIWAYCLMGNHVHLIVVPTKAEGLGRAIGEAHRRYTRRVNFREGWRGYLWQGRFSSFVMDERYLLAATQYVERNPVKAGLVGRAEDWPWSSAAAHVAGRGDAVAEGAWLGEMTAGWVCSWGEYLRDSDEGELAAQMRHGENTGRPLGDESFLNRLSAILGRDLLPKKRGPKKKANN</sequence>
<dbReference type="GO" id="GO:0004803">
    <property type="term" value="F:transposase activity"/>
    <property type="evidence" value="ECO:0007669"/>
    <property type="project" value="InterPro"/>
</dbReference>
<evidence type="ECO:0000313" key="2">
    <source>
        <dbReference type="EMBL" id="KKM84374.1"/>
    </source>
</evidence>
<name>A0A0F9KQD1_9ZZZZ</name>
<dbReference type="EMBL" id="LAZR01007576">
    <property type="protein sequence ID" value="KKM84374.1"/>
    <property type="molecule type" value="Genomic_DNA"/>
</dbReference>
<organism evidence="2">
    <name type="scientific">marine sediment metagenome</name>
    <dbReference type="NCBI Taxonomy" id="412755"/>
    <lineage>
        <taxon>unclassified sequences</taxon>
        <taxon>metagenomes</taxon>
        <taxon>ecological metagenomes</taxon>
    </lineage>
</organism>
<gene>
    <name evidence="2" type="ORF">LCGC14_1299850</name>
</gene>